<keyword evidence="2" id="KW-1185">Reference proteome</keyword>
<sequence>MAISLIFGELYGSTVKMKPPLPATLLALAMFLLAPRARADHEVWLWLETRSPLLRTETPRFPRIDLRTVTDMRMSGRADGLQQAFFRAGPLFFLTDFLFVGVHGTVYADRLASGVFDQESRFELEPNLFGRFGDFTWNDRNRFEVRFRDSGTRTRYRNQFRLNYAPKNATWIPFFWNEFLVDLAGEGLNQNRAQIGLGRMFSPSTRVDLGLMIRSREDATGWVHDRVINLYLLLDIPPLSRP</sequence>
<accession>A0A0K1E7U1</accession>
<reference evidence="1 2" key="1">
    <citation type="submission" date="2015-07" db="EMBL/GenBank/DDBJ databases">
        <title>Genome analysis of myxobacterium Chondromyces crocatus Cm c5 reveals a high potential for natural compound synthesis and the genetic basis for the loss of fruiting body formation.</title>
        <authorList>
            <person name="Zaburannyi N."/>
            <person name="Bunk B."/>
            <person name="Maier J."/>
            <person name="Overmann J."/>
            <person name="Mueller R."/>
        </authorList>
    </citation>
    <scope>NUCLEOTIDE SEQUENCE [LARGE SCALE GENOMIC DNA]</scope>
    <source>
        <strain evidence="1 2">Cm c5</strain>
    </source>
</reference>
<organism evidence="1 2">
    <name type="scientific">Chondromyces crocatus</name>
    <dbReference type="NCBI Taxonomy" id="52"/>
    <lineage>
        <taxon>Bacteria</taxon>
        <taxon>Pseudomonadati</taxon>
        <taxon>Myxococcota</taxon>
        <taxon>Polyangia</taxon>
        <taxon>Polyangiales</taxon>
        <taxon>Polyangiaceae</taxon>
        <taxon>Chondromyces</taxon>
    </lineage>
</organism>
<protein>
    <recommendedName>
        <fullName evidence="3">DUF2490 domain-containing protein</fullName>
    </recommendedName>
</protein>
<dbReference type="InterPro" id="IPR019619">
    <property type="entry name" value="DUF2490"/>
</dbReference>
<dbReference type="OrthoDB" id="5505851at2"/>
<evidence type="ECO:0000313" key="2">
    <source>
        <dbReference type="Proteomes" id="UP000067626"/>
    </source>
</evidence>
<dbReference type="RefSeq" id="WP_082362252.1">
    <property type="nucleotide sequence ID" value="NZ_CP012159.1"/>
</dbReference>
<proteinExistence type="predicted"/>
<dbReference type="Proteomes" id="UP000067626">
    <property type="component" value="Chromosome"/>
</dbReference>
<name>A0A0K1E7U1_CHOCO</name>
<dbReference type="Pfam" id="PF10677">
    <property type="entry name" value="DUF2490"/>
    <property type="match status" value="1"/>
</dbReference>
<gene>
    <name evidence="1" type="ORF">CMC5_010500</name>
</gene>
<dbReference type="AlphaFoldDB" id="A0A0K1E7U1"/>
<evidence type="ECO:0000313" key="1">
    <source>
        <dbReference type="EMBL" id="AKT36929.1"/>
    </source>
</evidence>
<evidence type="ECO:0008006" key="3">
    <source>
        <dbReference type="Google" id="ProtNLM"/>
    </source>
</evidence>
<dbReference type="KEGG" id="ccro:CMC5_010500"/>
<dbReference type="EMBL" id="CP012159">
    <property type="protein sequence ID" value="AKT36929.1"/>
    <property type="molecule type" value="Genomic_DNA"/>
</dbReference>